<keyword evidence="4" id="KW-1185">Reference proteome</keyword>
<dbReference type="PROSITE" id="PS50404">
    <property type="entry name" value="GST_NTER"/>
    <property type="match status" value="1"/>
</dbReference>
<dbReference type="Proteomes" id="UP000218209">
    <property type="component" value="Unassembled WGS sequence"/>
</dbReference>
<dbReference type="Gene3D" id="1.20.1050.10">
    <property type="match status" value="1"/>
</dbReference>
<feature type="domain" description="GST C-terminal" evidence="2">
    <location>
        <begin position="82"/>
        <end position="208"/>
    </location>
</feature>
<dbReference type="Pfam" id="PF13409">
    <property type="entry name" value="GST_N_2"/>
    <property type="match status" value="1"/>
</dbReference>
<dbReference type="InterPro" id="IPR036249">
    <property type="entry name" value="Thioredoxin-like_sf"/>
</dbReference>
<accession>A0A1X6P1T1</accession>
<feature type="domain" description="GST N-terminal" evidence="1">
    <location>
        <begin position="1"/>
        <end position="78"/>
    </location>
</feature>
<dbReference type="AlphaFoldDB" id="A0A1X6P1T1"/>
<name>A0A1X6P1T1_PORUM</name>
<dbReference type="SUPFAM" id="SSF47616">
    <property type="entry name" value="GST C-terminal domain-like"/>
    <property type="match status" value="1"/>
</dbReference>
<proteinExistence type="predicted"/>
<evidence type="ECO:0000259" key="1">
    <source>
        <dbReference type="PROSITE" id="PS50404"/>
    </source>
</evidence>
<dbReference type="PANTHER" id="PTHR11571">
    <property type="entry name" value="GLUTATHIONE S-TRANSFERASE"/>
    <property type="match status" value="1"/>
</dbReference>
<evidence type="ECO:0000259" key="2">
    <source>
        <dbReference type="PROSITE" id="PS50405"/>
    </source>
</evidence>
<dbReference type="SUPFAM" id="SSF52833">
    <property type="entry name" value="Thioredoxin-like"/>
    <property type="match status" value="1"/>
</dbReference>
<evidence type="ECO:0000313" key="3">
    <source>
        <dbReference type="EMBL" id="OSX74700.1"/>
    </source>
</evidence>
<dbReference type="CDD" id="cd03039">
    <property type="entry name" value="GST_N_Sigma_like"/>
    <property type="match status" value="1"/>
</dbReference>
<evidence type="ECO:0000313" key="4">
    <source>
        <dbReference type="Proteomes" id="UP000218209"/>
    </source>
</evidence>
<sequence length="208" mass="22459">MKLLYFAGFRGRAEPIRLALHAGGVDFTDERFAQSEWPSIKPTTPRGAVPTLTLDDGTVLTESLALLRYAGKLGTPRLYPEDAVAAAKVDEAIDILSDLNRTIGATLKLPKEETLAKREAMLAEGGDLTKLLKYVDGMATANGSGFLVGDSLTIADCALSTPCFWLTSGVLDGVPKNCLDKYEGIMKVCKTVSEVPAIKKYETLQYPE</sequence>
<evidence type="ECO:0008006" key="5">
    <source>
        <dbReference type="Google" id="ProtNLM"/>
    </source>
</evidence>
<dbReference type="InterPro" id="IPR010987">
    <property type="entry name" value="Glutathione-S-Trfase_C-like"/>
</dbReference>
<dbReference type="Pfam" id="PF14497">
    <property type="entry name" value="GST_C_3"/>
    <property type="match status" value="1"/>
</dbReference>
<organism evidence="3 4">
    <name type="scientific">Porphyra umbilicalis</name>
    <name type="common">Purple laver</name>
    <name type="synonym">Red alga</name>
    <dbReference type="NCBI Taxonomy" id="2786"/>
    <lineage>
        <taxon>Eukaryota</taxon>
        <taxon>Rhodophyta</taxon>
        <taxon>Bangiophyceae</taxon>
        <taxon>Bangiales</taxon>
        <taxon>Bangiaceae</taxon>
        <taxon>Porphyra</taxon>
    </lineage>
</organism>
<dbReference type="InterPro" id="IPR004046">
    <property type="entry name" value="GST_C"/>
</dbReference>
<dbReference type="InterPro" id="IPR050213">
    <property type="entry name" value="GST_superfamily"/>
</dbReference>
<dbReference type="OrthoDB" id="302at2759"/>
<dbReference type="InterPro" id="IPR004045">
    <property type="entry name" value="Glutathione_S-Trfase_N"/>
</dbReference>
<gene>
    <name evidence="3" type="ORF">BU14_0272s0018</name>
</gene>
<dbReference type="PROSITE" id="PS50405">
    <property type="entry name" value="GST_CTER"/>
    <property type="match status" value="1"/>
</dbReference>
<dbReference type="SFLD" id="SFLDS00019">
    <property type="entry name" value="Glutathione_Transferase_(cytos"/>
    <property type="match status" value="1"/>
</dbReference>
<dbReference type="InterPro" id="IPR036282">
    <property type="entry name" value="Glutathione-S-Trfase_C_sf"/>
</dbReference>
<protein>
    <recommendedName>
        <fullName evidence="5">Glutathione transferase</fullName>
    </recommendedName>
</protein>
<dbReference type="GO" id="GO:0004364">
    <property type="term" value="F:glutathione transferase activity"/>
    <property type="evidence" value="ECO:0007669"/>
    <property type="project" value="TreeGrafter"/>
</dbReference>
<reference evidence="3 4" key="1">
    <citation type="submission" date="2017-03" db="EMBL/GenBank/DDBJ databases">
        <title>WGS assembly of Porphyra umbilicalis.</title>
        <authorList>
            <person name="Brawley S.H."/>
            <person name="Blouin N.A."/>
            <person name="Ficko-Blean E."/>
            <person name="Wheeler G.L."/>
            <person name="Lohr M."/>
            <person name="Goodson H.V."/>
            <person name="Jenkins J.W."/>
            <person name="Blaby-Haas C.E."/>
            <person name="Helliwell K.E."/>
            <person name="Chan C."/>
            <person name="Marriage T."/>
            <person name="Bhattacharya D."/>
            <person name="Klein A.S."/>
            <person name="Badis Y."/>
            <person name="Brodie J."/>
            <person name="Cao Y."/>
            <person name="Collen J."/>
            <person name="Dittami S.M."/>
            <person name="Gachon C.M."/>
            <person name="Green B.R."/>
            <person name="Karpowicz S."/>
            <person name="Kim J.W."/>
            <person name="Kudahl U."/>
            <person name="Lin S."/>
            <person name="Michel G."/>
            <person name="Mittag M."/>
            <person name="Olson B.J."/>
            <person name="Pangilinan J."/>
            <person name="Peng Y."/>
            <person name="Qiu H."/>
            <person name="Shu S."/>
            <person name="Singer J.T."/>
            <person name="Smith A.G."/>
            <person name="Sprecher B.N."/>
            <person name="Wagner V."/>
            <person name="Wang W."/>
            <person name="Wang Z.-Y."/>
            <person name="Yan J."/>
            <person name="Yarish C."/>
            <person name="Zoeuner-Riek S."/>
            <person name="Zhuang Y."/>
            <person name="Zou Y."/>
            <person name="Lindquist E.A."/>
            <person name="Grimwood J."/>
            <person name="Barry K."/>
            <person name="Rokhsar D.S."/>
            <person name="Schmutz J."/>
            <person name="Stiller J.W."/>
            <person name="Grossman A.R."/>
            <person name="Prochnik S.E."/>
        </authorList>
    </citation>
    <scope>NUCLEOTIDE SEQUENCE [LARGE SCALE GENOMIC DNA]</scope>
    <source>
        <strain evidence="3">4086291</strain>
    </source>
</reference>
<dbReference type="PANTHER" id="PTHR11571:SF252">
    <property type="entry name" value="GLUTATHIONE S-TRANSFERASE"/>
    <property type="match status" value="1"/>
</dbReference>
<dbReference type="EMBL" id="KV918934">
    <property type="protein sequence ID" value="OSX74700.1"/>
    <property type="molecule type" value="Genomic_DNA"/>
</dbReference>
<dbReference type="Gene3D" id="3.40.30.10">
    <property type="entry name" value="Glutaredoxin"/>
    <property type="match status" value="1"/>
</dbReference>
<dbReference type="GO" id="GO:0006749">
    <property type="term" value="P:glutathione metabolic process"/>
    <property type="evidence" value="ECO:0007669"/>
    <property type="project" value="TreeGrafter"/>
</dbReference>
<dbReference type="InterPro" id="IPR040079">
    <property type="entry name" value="Glutathione_S-Trfase"/>
</dbReference>